<evidence type="ECO:0000313" key="5">
    <source>
        <dbReference type="Proteomes" id="UP000593564"/>
    </source>
</evidence>
<organism evidence="4 5">
    <name type="scientific">Camellia sinensis</name>
    <name type="common">Tea plant</name>
    <name type="synonym">Thea sinensis</name>
    <dbReference type="NCBI Taxonomy" id="4442"/>
    <lineage>
        <taxon>Eukaryota</taxon>
        <taxon>Viridiplantae</taxon>
        <taxon>Streptophyta</taxon>
        <taxon>Embryophyta</taxon>
        <taxon>Tracheophyta</taxon>
        <taxon>Spermatophyta</taxon>
        <taxon>Magnoliopsida</taxon>
        <taxon>eudicotyledons</taxon>
        <taxon>Gunneridae</taxon>
        <taxon>Pentapetalae</taxon>
        <taxon>asterids</taxon>
        <taxon>Ericales</taxon>
        <taxon>Theaceae</taxon>
        <taxon>Camellia</taxon>
    </lineage>
</organism>
<dbReference type="Proteomes" id="UP000593564">
    <property type="component" value="Unassembled WGS sequence"/>
</dbReference>
<sequence>HHHSQNRLHFYLRLSFSLFLSVIPKSSTSLLSNLQSQNRDLHLKLPESENQLSQLHSRRREDSKANARKEKRLFRQIDSGDEEITRLRATVEELEKSEDEMRQNVEELRRDIEERDHEMLNFMATRLEFEEFSNCGGGRDRYSEAARFGEVRVSE</sequence>
<reference evidence="5" key="1">
    <citation type="journal article" date="2020" name="Nat. Commun.">
        <title>Genome assembly of wild tea tree DASZ reveals pedigree and selection history of tea varieties.</title>
        <authorList>
            <person name="Zhang W."/>
            <person name="Zhang Y."/>
            <person name="Qiu H."/>
            <person name="Guo Y."/>
            <person name="Wan H."/>
            <person name="Zhang X."/>
            <person name="Scossa F."/>
            <person name="Alseekh S."/>
            <person name="Zhang Q."/>
            <person name="Wang P."/>
            <person name="Xu L."/>
            <person name="Schmidt M.H."/>
            <person name="Jia X."/>
            <person name="Li D."/>
            <person name="Zhu A."/>
            <person name="Guo F."/>
            <person name="Chen W."/>
            <person name="Ni D."/>
            <person name="Usadel B."/>
            <person name="Fernie A.R."/>
            <person name="Wen W."/>
        </authorList>
    </citation>
    <scope>NUCLEOTIDE SEQUENCE [LARGE SCALE GENOMIC DNA]</scope>
    <source>
        <strain evidence="5">cv. G240</strain>
    </source>
</reference>
<evidence type="ECO:0000256" key="2">
    <source>
        <dbReference type="SAM" id="MobiDB-lite"/>
    </source>
</evidence>
<name>A0A7J7GHE5_CAMSI</name>
<evidence type="ECO:0000256" key="1">
    <source>
        <dbReference type="SAM" id="Coils"/>
    </source>
</evidence>
<evidence type="ECO:0000313" key="4">
    <source>
        <dbReference type="EMBL" id="KAF5938806.1"/>
    </source>
</evidence>
<dbReference type="EMBL" id="JACBKZ010000011">
    <property type="protein sequence ID" value="KAF5938806.1"/>
    <property type="molecule type" value="Genomic_DNA"/>
</dbReference>
<feature type="compositionally biased region" description="Basic and acidic residues" evidence="2">
    <location>
        <begin position="59"/>
        <end position="68"/>
    </location>
</feature>
<accession>A0A7J7GHE5</accession>
<proteinExistence type="predicted"/>
<feature type="chain" id="PRO_5029871006" evidence="3">
    <location>
        <begin position="29"/>
        <end position="155"/>
    </location>
</feature>
<feature type="non-terminal residue" evidence="4">
    <location>
        <position position="1"/>
    </location>
</feature>
<feature type="signal peptide" evidence="3">
    <location>
        <begin position="1"/>
        <end position="28"/>
    </location>
</feature>
<protein>
    <submittedName>
        <fullName evidence="4">Uncharacterized protein</fullName>
    </submittedName>
</protein>
<gene>
    <name evidence="4" type="ORF">HYC85_023065</name>
</gene>
<keyword evidence="1" id="KW-0175">Coiled coil</keyword>
<keyword evidence="5" id="KW-1185">Reference proteome</keyword>
<dbReference type="AlphaFoldDB" id="A0A7J7GHE5"/>
<evidence type="ECO:0000256" key="3">
    <source>
        <dbReference type="SAM" id="SignalP"/>
    </source>
</evidence>
<comment type="caution">
    <text evidence="4">The sequence shown here is derived from an EMBL/GenBank/DDBJ whole genome shotgun (WGS) entry which is preliminary data.</text>
</comment>
<reference evidence="4 5" key="2">
    <citation type="submission" date="2020-07" db="EMBL/GenBank/DDBJ databases">
        <title>Genome assembly of wild tea tree DASZ reveals pedigree and selection history of tea varieties.</title>
        <authorList>
            <person name="Zhang W."/>
        </authorList>
    </citation>
    <scope>NUCLEOTIDE SEQUENCE [LARGE SCALE GENOMIC DNA]</scope>
    <source>
        <strain evidence="5">cv. G240</strain>
        <tissue evidence="4">Leaf</tissue>
    </source>
</reference>
<feature type="coiled-coil region" evidence="1">
    <location>
        <begin position="77"/>
        <end position="118"/>
    </location>
</feature>
<dbReference type="PANTHER" id="PTHR47747">
    <property type="entry name" value="RIBONUCLEASE P PROTEIN SUBUNIT P38-LIKE PROTEIN"/>
    <property type="match status" value="1"/>
</dbReference>
<feature type="region of interest" description="Disordered" evidence="2">
    <location>
        <begin position="49"/>
        <end position="71"/>
    </location>
</feature>
<dbReference type="PANTHER" id="PTHR47747:SF3">
    <property type="entry name" value="OS03G0853600 PROTEIN"/>
    <property type="match status" value="1"/>
</dbReference>
<keyword evidence="3" id="KW-0732">Signal</keyword>